<dbReference type="EMBL" id="CAFZ01000232">
    <property type="protein sequence ID" value="CCA73516.1"/>
    <property type="molecule type" value="Genomic_DNA"/>
</dbReference>
<feature type="transmembrane region" description="Helical" evidence="5">
    <location>
        <begin position="73"/>
        <end position="92"/>
    </location>
</feature>
<evidence type="ECO:0000256" key="4">
    <source>
        <dbReference type="ARBA" id="ARBA00023136"/>
    </source>
</evidence>
<evidence type="ECO:0000256" key="3">
    <source>
        <dbReference type="ARBA" id="ARBA00022989"/>
    </source>
</evidence>
<keyword evidence="3 5" id="KW-1133">Transmembrane helix</keyword>
<reference evidence="6 7" key="1">
    <citation type="journal article" date="2011" name="PLoS Pathog.">
        <title>Endophytic Life Strategies Decoded by Genome and Transcriptome Analyses of the Mutualistic Root Symbiont Piriformospora indica.</title>
        <authorList>
            <person name="Zuccaro A."/>
            <person name="Lahrmann U."/>
            <person name="Guldener U."/>
            <person name="Langen G."/>
            <person name="Pfiffi S."/>
            <person name="Biedenkopf D."/>
            <person name="Wong P."/>
            <person name="Samans B."/>
            <person name="Grimm C."/>
            <person name="Basiewicz M."/>
            <person name="Murat C."/>
            <person name="Martin F."/>
            <person name="Kogel K.H."/>
        </authorList>
    </citation>
    <scope>NUCLEOTIDE SEQUENCE [LARGE SCALE GENOMIC DNA]</scope>
    <source>
        <strain evidence="6 7">DSM 11827</strain>
    </source>
</reference>
<sequence>MADSTKPNGKPTIVRAVAKKSPQTEPERFSVVNIAQQNAWQVPILVPMLYLAAIPLAEYAARLRLISFIMNKIGPLALWILSGFDSNAWNGVKIVKSDGNGSLANSVLITSLFYSFVVYVVSAVISIAGQAAGNQAGYQNHEPRKGKESLTGYCHRMVSAHANLMETFPLFAISVLFTQMIAPNNEHLVELVCLQAFAKTFVYIPSYISNVDLPRTISHFLSVGAALRTLTILAIHA</sequence>
<keyword evidence="2 5" id="KW-0812">Transmembrane</keyword>
<name>G4TQC3_SERID</name>
<dbReference type="PANTHER" id="PTHR35371:SF1">
    <property type="entry name" value="BLR7753 PROTEIN"/>
    <property type="match status" value="1"/>
</dbReference>
<evidence type="ECO:0000256" key="2">
    <source>
        <dbReference type="ARBA" id="ARBA00022692"/>
    </source>
</evidence>
<keyword evidence="4 5" id="KW-0472">Membrane</keyword>
<dbReference type="Gene3D" id="1.20.120.550">
    <property type="entry name" value="Membrane associated eicosanoid/glutathione metabolism-like domain"/>
    <property type="match status" value="1"/>
</dbReference>
<proteinExistence type="predicted"/>
<dbReference type="GO" id="GO:0016020">
    <property type="term" value="C:membrane"/>
    <property type="evidence" value="ECO:0007669"/>
    <property type="project" value="UniProtKB-SubCell"/>
</dbReference>
<keyword evidence="7" id="KW-1185">Reference proteome</keyword>
<dbReference type="InParanoid" id="G4TQC3"/>
<dbReference type="HOGENOM" id="CLU_1262205_0_0_1"/>
<evidence type="ECO:0000313" key="7">
    <source>
        <dbReference type="Proteomes" id="UP000007148"/>
    </source>
</evidence>
<dbReference type="AlphaFoldDB" id="G4TQC3"/>
<accession>G4TQC3</accession>
<organism evidence="6 7">
    <name type="scientific">Serendipita indica (strain DSM 11827)</name>
    <name type="common">Root endophyte fungus</name>
    <name type="synonym">Piriformospora indica</name>
    <dbReference type="NCBI Taxonomy" id="1109443"/>
    <lineage>
        <taxon>Eukaryota</taxon>
        <taxon>Fungi</taxon>
        <taxon>Dikarya</taxon>
        <taxon>Basidiomycota</taxon>
        <taxon>Agaricomycotina</taxon>
        <taxon>Agaricomycetes</taxon>
        <taxon>Sebacinales</taxon>
        <taxon>Serendipitaceae</taxon>
        <taxon>Serendipita</taxon>
    </lineage>
</organism>
<dbReference type="InterPro" id="IPR001129">
    <property type="entry name" value="Membr-assoc_MAPEG"/>
</dbReference>
<gene>
    <name evidence="6" type="ORF">PIIN_07469</name>
</gene>
<dbReference type="InterPro" id="IPR023352">
    <property type="entry name" value="MAPEG-like_dom_sf"/>
</dbReference>
<evidence type="ECO:0000313" key="6">
    <source>
        <dbReference type="EMBL" id="CCA73516.1"/>
    </source>
</evidence>
<feature type="transmembrane region" description="Helical" evidence="5">
    <location>
        <begin position="40"/>
        <end position="61"/>
    </location>
</feature>
<dbReference type="OrthoDB" id="2421200at2759"/>
<evidence type="ECO:0000256" key="5">
    <source>
        <dbReference type="SAM" id="Phobius"/>
    </source>
</evidence>
<dbReference type="SUPFAM" id="SSF161084">
    <property type="entry name" value="MAPEG domain-like"/>
    <property type="match status" value="1"/>
</dbReference>
<comment type="caution">
    <text evidence="6">The sequence shown here is derived from an EMBL/GenBank/DDBJ whole genome shotgun (WGS) entry which is preliminary data.</text>
</comment>
<feature type="transmembrane region" description="Helical" evidence="5">
    <location>
        <begin position="112"/>
        <end position="132"/>
    </location>
</feature>
<dbReference type="eggNOG" id="ENOG502SNN4">
    <property type="taxonomic scope" value="Eukaryota"/>
</dbReference>
<protein>
    <submittedName>
        <fullName evidence="6">Uncharacterized protein</fullName>
    </submittedName>
</protein>
<dbReference type="Pfam" id="PF01124">
    <property type="entry name" value="MAPEG"/>
    <property type="match status" value="1"/>
</dbReference>
<comment type="subcellular location">
    <subcellularLocation>
        <location evidence="1">Membrane</location>
    </subcellularLocation>
</comment>
<dbReference type="PANTHER" id="PTHR35371">
    <property type="entry name" value="INNER MEMBRANE PROTEIN"/>
    <property type="match status" value="1"/>
</dbReference>
<evidence type="ECO:0000256" key="1">
    <source>
        <dbReference type="ARBA" id="ARBA00004370"/>
    </source>
</evidence>
<dbReference type="Proteomes" id="UP000007148">
    <property type="component" value="Unassembled WGS sequence"/>
</dbReference>